<sequence length="87" mass="9925">MAKVIAIRQFKEVHHDGHVYKPGDPYPAYGFKAVAKRVSFLSEVHPKLGHVYLKEEEEQGTEKEEVTTKAEKKTETKTKSKNPADEE</sequence>
<reference evidence="3" key="1">
    <citation type="journal article" date="2019" name="Int. J. Syst. Evol. Microbiol.">
        <title>The Global Catalogue of Microorganisms (GCM) 10K type strain sequencing project: providing services to taxonomists for standard genome sequencing and annotation.</title>
        <authorList>
            <consortium name="The Broad Institute Genomics Platform"/>
            <consortium name="The Broad Institute Genome Sequencing Center for Infectious Disease"/>
            <person name="Wu L."/>
            <person name="Ma J."/>
        </authorList>
    </citation>
    <scope>NUCLEOTIDE SEQUENCE [LARGE SCALE GENOMIC DNA]</scope>
    <source>
        <strain evidence="3">CCUG 54527</strain>
    </source>
</reference>
<feature type="region of interest" description="Disordered" evidence="1">
    <location>
        <begin position="53"/>
        <end position="87"/>
    </location>
</feature>
<evidence type="ECO:0000313" key="3">
    <source>
        <dbReference type="Proteomes" id="UP001596170"/>
    </source>
</evidence>
<protein>
    <recommendedName>
        <fullName evidence="4">Phage protein</fullName>
    </recommendedName>
</protein>
<comment type="caution">
    <text evidence="2">The sequence shown here is derived from an EMBL/GenBank/DDBJ whole genome shotgun (WGS) entry which is preliminary data.</text>
</comment>
<name>A0ABW1L554_9BACL</name>
<dbReference type="RefSeq" id="WP_377732441.1">
    <property type="nucleotide sequence ID" value="NZ_JBHSRI010000002.1"/>
</dbReference>
<keyword evidence="3" id="KW-1185">Reference proteome</keyword>
<organism evidence="2 3">
    <name type="scientific">Paenisporosarcina macmurdoensis</name>
    <dbReference type="NCBI Taxonomy" id="212659"/>
    <lineage>
        <taxon>Bacteria</taxon>
        <taxon>Bacillati</taxon>
        <taxon>Bacillota</taxon>
        <taxon>Bacilli</taxon>
        <taxon>Bacillales</taxon>
        <taxon>Caryophanaceae</taxon>
        <taxon>Paenisporosarcina</taxon>
    </lineage>
</organism>
<gene>
    <name evidence="2" type="ORF">ACFPYN_03040</name>
</gene>
<feature type="compositionally biased region" description="Basic and acidic residues" evidence="1">
    <location>
        <begin position="60"/>
        <end position="87"/>
    </location>
</feature>
<accession>A0ABW1L554</accession>
<evidence type="ECO:0000313" key="2">
    <source>
        <dbReference type="EMBL" id="MFC6038423.1"/>
    </source>
</evidence>
<dbReference type="Proteomes" id="UP001596170">
    <property type="component" value="Unassembled WGS sequence"/>
</dbReference>
<dbReference type="EMBL" id="JBHSRI010000002">
    <property type="protein sequence ID" value="MFC6038423.1"/>
    <property type="molecule type" value="Genomic_DNA"/>
</dbReference>
<evidence type="ECO:0000256" key="1">
    <source>
        <dbReference type="SAM" id="MobiDB-lite"/>
    </source>
</evidence>
<evidence type="ECO:0008006" key="4">
    <source>
        <dbReference type="Google" id="ProtNLM"/>
    </source>
</evidence>
<proteinExistence type="predicted"/>